<name>A0A4Z0GS67_9BACL</name>
<proteinExistence type="inferred from homology"/>
<gene>
    <name evidence="12" type="primary">tig</name>
    <name evidence="16" type="ORF">E4665_03855</name>
</gene>
<evidence type="ECO:0000256" key="11">
    <source>
        <dbReference type="ARBA" id="ARBA00029986"/>
    </source>
</evidence>
<comment type="catalytic activity">
    <reaction evidence="1 12 13">
        <text>[protein]-peptidylproline (omega=180) = [protein]-peptidylproline (omega=0)</text>
        <dbReference type="Rhea" id="RHEA:16237"/>
        <dbReference type="Rhea" id="RHEA-COMP:10747"/>
        <dbReference type="Rhea" id="RHEA-COMP:10748"/>
        <dbReference type="ChEBI" id="CHEBI:83833"/>
        <dbReference type="ChEBI" id="CHEBI:83834"/>
        <dbReference type="EC" id="5.2.1.8"/>
    </reaction>
</comment>
<dbReference type="PANTHER" id="PTHR30560">
    <property type="entry name" value="TRIGGER FACTOR CHAPERONE AND PEPTIDYL-PROLYL CIS/TRANS ISOMERASE"/>
    <property type="match status" value="1"/>
</dbReference>
<dbReference type="Gene3D" id="1.10.3120.10">
    <property type="entry name" value="Trigger factor, C-terminal domain"/>
    <property type="match status" value="1"/>
</dbReference>
<dbReference type="InterPro" id="IPR008880">
    <property type="entry name" value="Trigger_fac_C"/>
</dbReference>
<dbReference type="GO" id="GO:0015031">
    <property type="term" value="P:protein transport"/>
    <property type="evidence" value="ECO:0007669"/>
    <property type="project" value="UniProtKB-UniRule"/>
</dbReference>
<protein>
    <recommendedName>
        <fullName evidence="4 12">Trigger factor</fullName>
        <shortName evidence="12">TF</shortName>
        <ecNumber evidence="3 12">5.2.1.8</ecNumber>
    </recommendedName>
    <alternativeName>
        <fullName evidence="11 12">PPIase</fullName>
    </alternativeName>
</protein>
<dbReference type="GO" id="GO:0043335">
    <property type="term" value="P:protein unfolding"/>
    <property type="evidence" value="ECO:0007669"/>
    <property type="project" value="TreeGrafter"/>
</dbReference>
<dbReference type="GO" id="GO:0051083">
    <property type="term" value="P:'de novo' cotranslational protein folding"/>
    <property type="evidence" value="ECO:0007669"/>
    <property type="project" value="TreeGrafter"/>
</dbReference>
<dbReference type="EMBL" id="SRJD01000003">
    <property type="protein sequence ID" value="TGA99468.1"/>
    <property type="molecule type" value="Genomic_DNA"/>
</dbReference>
<dbReference type="PIRSF" id="PIRSF003095">
    <property type="entry name" value="Trigger_factor"/>
    <property type="match status" value="1"/>
</dbReference>
<evidence type="ECO:0000313" key="16">
    <source>
        <dbReference type="EMBL" id="TGA99468.1"/>
    </source>
</evidence>
<evidence type="ECO:0000256" key="10">
    <source>
        <dbReference type="ARBA" id="ARBA00024849"/>
    </source>
</evidence>
<dbReference type="GO" id="GO:0043022">
    <property type="term" value="F:ribosome binding"/>
    <property type="evidence" value="ECO:0007669"/>
    <property type="project" value="TreeGrafter"/>
</dbReference>
<dbReference type="FunFam" id="3.10.50.40:FF:000001">
    <property type="entry name" value="Trigger factor"/>
    <property type="match status" value="1"/>
</dbReference>
<dbReference type="Pfam" id="PF05698">
    <property type="entry name" value="Trigger_C"/>
    <property type="match status" value="1"/>
</dbReference>
<evidence type="ECO:0000256" key="5">
    <source>
        <dbReference type="ARBA" id="ARBA00022618"/>
    </source>
</evidence>
<keyword evidence="7 12" id="KW-0143">Chaperone</keyword>
<dbReference type="NCBIfam" id="TIGR00115">
    <property type="entry name" value="tig"/>
    <property type="match status" value="1"/>
</dbReference>
<dbReference type="EC" id="5.2.1.8" evidence="3 12"/>
<dbReference type="Gene3D" id="3.30.70.1050">
    <property type="entry name" value="Trigger factor ribosome-binding domain"/>
    <property type="match status" value="1"/>
</dbReference>
<dbReference type="InterPro" id="IPR046357">
    <property type="entry name" value="PPIase_dom_sf"/>
</dbReference>
<keyword evidence="9 12" id="KW-0131">Cell cycle</keyword>
<dbReference type="InterPro" id="IPR001179">
    <property type="entry name" value="PPIase_FKBP_dom"/>
</dbReference>
<comment type="caution">
    <text evidence="16">The sequence shown here is derived from an EMBL/GenBank/DDBJ whole genome shotgun (WGS) entry which is preliminary data.</text>
</comment>
<dbReference type="InterPro" id="IPR036611">
    <property type="entry name" value="Trigger_fac_ribosome-bd_sf"/>
</dbReference>
<dbReference type="SUPFAM" id="SSF109998">
    <property type="entry name" value="Triger factor/SurA peptide-binding domain-like"/>
    <property type="match status" value="1"/>
</dbReference>
<keyword evidence="5 12" id="KW-0132">Cell division</keyword>
<dbReference type="GO" id="GO:0003755">
    <property type="term" value="F:peptidyl-prolyl cis-trans isomerase activity"/>
    <property type="evidence" value="ECO:0007669"/>
    <property type="project" value="UniProtKB-UniRule"/>
</dbReference>
<accession>A0A4Z0GS67</accession>
<dbReference type="RefSeq" id="WP_135347491.1">
    <property type="nucleotide sequence ID" value="NZ_SRJD01000003.1"/>
</dbReference>
<evidence type="ECO:0000256" key="14">
    <source>
        <dbReference type="RuleBase" id="RU003914"/>
    </source>
</evidence>
<evidence type="ECO:0000256" key="8">
    <source>
        <dbReference type="ARBA" id="ARBA00023235"/>
    </source>
</evidence>
<comment type="similarity">
    <text evidence="2 12 14">Belongs to the FKBP-type PPIase family. Tig subfamily.</text>
</comment>
<dbReference type="PANTHER" id="PTHR30560:SF3">
    <property type="entry name" value="TRIGGER FACTOR-LIKE PROTEIN TIG, CHLOROPLASTIC"/>
    <property type="match status" value="1"/>
</dbReference>
<dbReference type="GO" id="GO:0051301">
    <property type="term" value="P:cell division"/>
    <property type="evidence" value="ECO:0007669"/>
    <property type="project" value="UniProtKB-KW"/>
</dbReference>
<dbReference type="Pfam" id="PF00254">
    <property type="entry name" value="FKBP_C"/>
    <property type="match status" value="1"/>
</dbReference>
<evidence type="ECO:0000256" key="1">
    <source>
        <dbReference type="ARBA" id="ARBA00000971"/>
    </source>
</evidence>
<evidence type="ECO:0000256" key="12">
    <source>
        <dbReference type="HAMAP-Rule" id="MF_00303"/>
    </source>
</evidence>
<evidence type="ECO:0000256" key="13">
    <source>
        <dbReference type="PROSITE-ProRule" id="PRU00277"/>
    </source>
</evidence>
<organism evidence="16 17">
    <name type="scientific">Sporolactobacillus shoreae</name>
    <dbReference type="NCBI Taxonomy" id="1465501"/>
    <lineage>
        <taxon>Bacteria</taxon>
        <taxon>Bacillati</taxon>
        <taxon>Bacillota</taxon>
        <taxon>Bacilli</taxon>
        <taxon>Bacillales</taxon>
        <taxon>Sporolactobacillaceae</taxon>
        <taxon>Sporolactobacillus</taxon>
    </lineage>
</organism>
<evidence type="ECO:0000256" key="4">
    <source>
        <dbReference type="ARBA" id="ARBA00016902"/>
    </source>
</evidence>
<keyword evidence="8 12" id="KW-0413">Isomerase</keyword>
<dbReference type="SUPFAM" id="SSF102735">
    <property type="entry name" value="Trigger factor ribosome-binding domain"/>
    <property type="match status" value="1"/>
</dbReference>
<keyword evidence="12" id="KW-0963">Cytoplasm</keyword>
<dbReference type="HAMAP" id="MF_00303">
    <property type="entry name" value="Trigger_factor_Tig"/>
    <property type="match status" value="1"/>
</dbReference>
<comment type="subcellular location">
    <subcellularLocation>
        <location evidence="12">Cytoplasm</location>
    </subcellularLocation>
    <text evidence="12">About half TF is bound to the ribosome near the polypeptide exit tunnel while the other half is free in the cytoplasm.</text>
</comment>
<dbReference type="SUPFAM" id="SSF54534">
    <property type="entry name" value="FKBP-like"/>
    <property type="match status" value="1"/>
</dbReference>
<reference evidence="16 17" key="1">
    <citation type="journal article" date="2015" name="Int. J. Syst. Evol. Microbiol.">
        <title>Sporolactobacillus shoreae sp. nov. and Sporolactobacillus spathodeae sp. nov., two spore-forming lactic acid bacteria isolated from tree barks in Thailand.</title>
        <authorList>
            <person name="Thamacharoensuk T."/>
            <person name="Kitahara M."/>
            <person name="Ohkuma M."/>
            <person name="Thongchul N."/>
            <person name="Tanasupawat S."/>
        </authorList>
    </citation>
    <scope>NUCLEOTIDE SEQUENCE [LARGE SCALE GENOMIC DNA]</scope>
    <source>
        <strain evidence="16 17">BK92</strain>
    </source>
</reference>
<dbReference type="InterPro" id="IPR005215">
    <property type="entry name" value="Trig_fac"/>
</dbReference>
<keyword evidence="6 12" id="KW-0697">Rotamase</keyword>
<dbReference type="InterPro" id="IPR008881">
    <property type="entry name" value="Trigger_fac_ribosome-bd_bac"/>
</dbReference>
<comment type="domain">
    <text evidence="12">Consists of 3 domains; the N-terminus binds the ribosome, the middle domain has PPIase activity, while the C-terminus has intrinsic chaperone activity on its own.</text>
</comment>
<dbReference type="Gene3D" id="3.10.50.40">
    <property type="match status" value="1"/>
</dbReference>
<dbReference type="PROSITE" id="PS50059">
    <property type="entry name" value="FKBP_PPIASE"/>
    <property type="match status" value="1"/>
</dbReference>
<dbReference type="InterPro" id="IPR037041">
    <property type="entry name" value="Trigger_fac_C_sf"/>
</dbReference>
<sequence>MTVKASWEKKEGNVGTLTFEVDADSFNQALDKAFRKVVKKVNVPGFRKGRVPRVLFEQRFGVEALYEDAIDFVLPDAYSEAIDQTGIEPVDKPQVDVEEIGKGKSLVLKADVTVKPEVKLGEYKGLEVEEKSTEVTDADVDHEIKHLQERYAELVVKEDGEIEKGDTAVIDFDGYVDGKPFEGGKSENYSLEIGSGSFIPGFEDQLVGLKADAEKDVVVTFPEDYHAEDLKGKEATFKVKVHEIKQKQLPELDDEFAKDVDEDVDTFAALKEKTKNHLKEHKEADATSSKRESVVEQAAANAEIDIPEVMITNEQDNMVKEFEQRLKAQGMTLDMYSKLTGSDENALRDQMKEDAKTRVRSNLTLEAIAKAEKIEPSEEDVEEELKKMSETYKLSVDQLKAALGSTELVKGDLRLRQAVDFLVENSTPKAAESEDKAAEEEK</sequence>
<evidence type="ECO:0000256" key="9">
    <source>
        <dbReference type="ARBA" id="ARBA00023306"/>
    </source>
</evidence>
<dbReference type="InterPro" id="IPR027304">
    <property type="entry name" value="Trigger_fact/SurA_dom_sf"/>
</dbReference>
<dbReference type="GO" id="GO:0005737">
    <property type="term" value="C:cytoplasm"/>
    <property type="evidence" value="ECO:0007669"/>
    <property type="project" value="UniProtKB-SubCell"/>
</dbReference>
<dbReference type="Proteomes" id="UP000298347">
    <property type="component" value="Unassembled WGS sequence"/>
</dbReference>
<dbReference type="OrthoDB" id="9767721at2"/>
<evidence type="ECO:0000313" key="17">
    <source>
        <dbReference type="Proteomes" id="UP000298347"/>
    </source>
</evidence>
<evidence type="ECO:0000259" key="15">
    <source>
        <dbReference type="PROSITE" id="PS50059"/>
    </source>
</evidence>
<feature type="domain" description="PPIase FKBP-type" evidence="15">
    <location>
        <begin position="165"/>
        <end position="247"/>
    </location>
</feature>
<keyword evidence="17" id="KW-1185">Reference proteome</keyword>
<evidence type="ECO:0000256" key="2">
    <source>
        <dbReference type="ARBA" id="ARBA00005464"/>
    </source>
</evidence>
<evidence type="ECO:0000256" key="7">
    <source>
        <dbReference type="ARBA" id="ARBA00023186"/>
    </source>
</evidence>
<evidence type="ECO:0000256" key="3">
    <source>
        <dbReference type="ARBA" id="ARBA00013194"/>
    </source>
</evidence>
<dbReference type="Pfam" id="PF05697">
    <property type="entry name" value="Trigger_N"/>
    <property type="match status" value="1"/>
</dbReference>
<dbReference type="GO" id="GO:0044183">
    <property type="term" value="F:protein folding chaperone"/>
    <property type="evidence" value="ECO:0007669"/>
    <property type="project" value="TreeGrafter"/>
</dbReference>
<comment type="function">
    <text evidence="10 12">Involved in protein export. Acts as a chaperone by maintaining the newly synthesized protein in an open conformation. Functions as a peptidyl-prolyl cis-trans isomerase.</text>
</comment>
<evidence type="ECO:0000256" key="6">
    <source>
        <dbReference type="ARBA" id="ARBA00023110"/>
    </source>
</evidence>
<dbReference type="AlphaFoldDB" id="A0A4Z0GS67"/>